<feature type="compositionally biased region" description="Basic and acidic residues" evidence="1">
    <location>
        <begin position="78"/>
        <end position="89"/>
    </location>
</feature>
<feature type="region of interest" description="Disordered" evidence="1">
    <location>
        <begin position="330"/>
        <end position="396"/>
    </location>
</feature>
<feature type="compositionally biased region" description="Low complexity" evidence="1">
    <location>
        <begin position="330"/>
        <end position="345"/>
    </location>
</feature>
<name>A0A1I8FBR0_9PLAT</name>
<sequence length="453" mass="49042">RFGRLVNELHPDGRGAAGATDRGAGGGGCGEPRHDLALLRTDFEELRQSCRHCLHSVDQMFTRHTGHCSESQRQSKNLRRDSSPRPHSQERLKAYRLESRAIDTRLFELEQLVEELRSGTHPAGSESAAQRSATAAAAASATQQLQVALTAARRSLETDVAAGVSGSGGCLRRRCGEFRHRIEPIRIEQAMTRCRRLSELLSGNARRPELQQQKSLGDSAQKLTGKSHAQLPAEIVSEICLGICRSVHRRWPSTSAGISVAISAAPPSPPPLPLSVESAEPLPRINATRQSQPPPPRPRPQVAFSDTVKVDDGSQVIKLNWADASEPAAAAATASAAKSPTSGSPRTPPRHLLANHRPEDRGDVIAARRPGSRQRPSDYENVVGRVRPGSQAEEDAEQVWQRQSTVHFRSRSDSDRHRASGSATAAAATLAMQPPITQLNASVVHSLKGSRHH</sequence>
<reference evidence="3" key="1">
    <citation type="submission" date="2016-11" db="UniProtKB">
        <authorList>
            <consortium name="WormBaseParasite"/>
        </authorList>
    </citation>
    <scope>IDENTIFICATION</scope>
</reference>
<proteinExistence type="predicted"/>
<evidence type="ECO:0000256" key="1">
    <source>
        <dbReference type="SAM" id="MobiDB-lite"/>
    </source>
</evidence>
<feature type="region of interest" description="Disordered" evidence="1">
    <location>
        <begin position="65"/>
        <end position="89"/>
    </location>
</feature>
<organism evidence="2 3">
    <name type="scientific">Macrostomum lignano</name>
    <dbReference type="NCBI Taxonomy" id="282301"/>
    <lineage>
        <taxon>Eukaryota</taxon>
        <taxon>Metazoa</taxon>
        <taxon>Spiralia</taxon>
        <taxon>Lophotrochozoa</taxon>
        <taxon>Platyhelminthes</taxon>
        <taxon>Rhabditophora</taxon>
        <taxon>Macrostomorpha</taxon>
        <taxon>Macrostomida</taxon>
        <taxon>Macrostomidae</taxon>
        <taxon>Macrostomum</taxon>
    </lineage>
</organism>
<protein>
    <submittedName>
        <fullName evidence="3">SRC kinase signaling inhibitor 1</fullName>
    </submittedName>
</protein>
<dbReference type="WBParaSite" id="maker-unitig_28274-snap-gene-0.2-mRNA-1">
    <property type="protein sequence ID" value="maker-unitig_28274-snap-gene-0.2-mRNA-1"/>
    <property type="gene ID" value="maker-unitig_28274-snap-gene-0.2"/>
</dbReference>
<dbReference type="AlphaFoldDB" id="A0A1I8FBR0"/>
<feature type="region of interest" description="Disordered" evidence="1">
    <location>
        <begin position="1"/>
        <end position="29"/>
    </location>
</feature>
<feature type="region of interest" description="Disordered" evidence="1">
    <location>
        <begin position="286"/>
        <end position="307"/>
    </location>
</feature>
<evidence type="ECO:0000313" key="2">
    <source>
        <dbReference type="Proteomes" id="UP000095280"/>
    </source>
</evidence>
<accession>A0A1I8FBR0</accession>
<evidence type="ECO:0000313" key="3">
    <source>
        <dbReference type="WBParaSite" id="maker-unitig_28274-snap-gene-0.2-mRNA-1"/>
    </source>
</evidence>
<dbReference type="Proteomes" id="UP000095280">
    <property type="component" value="Unplaced"/>
</dbReference>
<keyword evidence="2" id="KW-1185">Reference proteome</keyword>